<comment type="caution">
    <text evidence="3">The sequence shown here is derived from an EMBL/GenBank/DDBJ whole genome shotgun (WGS) entry which is preliminary data.</text>
</comment>
<protein>
    <submittedName>
        <fullName evidence="3">Phenylpyruvate tautomerase PptA (4-oxalocrotonate tautomerase family)</fullName>
    </submittedName>
</protein>
<evidence type="ECO:0000313" key="4">
    <source>
        <dbReference type="Proteomes" id="UP000317940"/>
    </source>
</evidence>
<dbReference type="OrthoDB" id="9804765at2"/>
<reference evidence="3 4" key="1">
    <citation type="submission" date="2019-06" db="EMBL/GenBank/DDBJ databases">
        <title>Sequencing the genomes of 1000 actinobacteria strains.</title>
        <authorList>
            <person name="Klenk H.-P."/>
        </authorList>
    </citation>
    <scope>NUCLEOTIDE SEQUENCE [LARGE SCALE GENOMIC DNA]</scope>
    <source>
        <strain evidence="3 4">DSM 44826</strain>
    </source>
</reference>
<name>A0A561T5Z2_9ACTN</name>
<keyword evidence="1" id="KW-0413">Isomerase</keyword>
<proteinExistence type="predicted"/>
<dbReference type="PANTHER" id="PTHR38460:SF1">
    <property type="entry name" value="TAUTOMERASE YOLI-RELATED"/>
    <property type="match status" value="1"/>
</dbReference>
<dbReference type="RefSeq" id="WP_145909837.1">
    <property type="nucleotide sequence ID" value="NZ_BAAAMZ010000002.1"/>
</dbReference>
<gene>
    <name evidence="3" type="ORF">FHX73_1414</name>
</gene>
<dbReference type="InterPro" id="IPR014347">
    <property type="entry name" value="Tautomerase/MIF_sf"/>
</dbReference>
<feature type="domain" description="4-oxalocrotonate tautomerase-like" evidence="2">
    <location>
        <begin position="2"/>
        <end position="60"/>
    </location>
</feature>
<dbReference type="Pfam" id="PF01361">
    <property type="entry name" value="Tautomerase"/>
    <property type="match status" value="1"/>
</dbReference>
<evidence type="ECO:0000259" key="2">
    <source>
        <dbReference type="Pfam" id="PF01361"/>
    </source>
</evidence>
<dbReference type="InterPro" id="IPR037479">
    <property type="entry name" value="Tauto_MSAD"/>
</dbReference>
<sequence>MPLVTIHLRRGTTPEYRRNVSLGIHSAMVDVLKVPQDDQFHVFHEVSPDNFQMQPVVFGLRRGERAMFIQLSFNYRAAEQKAELFRAIVDNLRLFADVPETDILMMVVETAAENWWAAGRVVNPATGYDERMDADSTPVAPSAAI</sequence>
<dbReference type="EMBL" id="VIWT01000004">
    <property type="protein sequence ID" value="TWF82532.1"/>
    <property type="molecule type" value="Genomic_DNA"/>
</dbReference>
<accession>A0A561T5Z2</accession>
<dbReference type="Proteomes" id="UP000317940">
    <property type="component" value="Unassembled WGS sequence"/>
</dbReference>
<evidence type="ECO:0000313" key="3">
    <source>
        <dbReference type="EMBL" id="TWF82532.1"/>
    </source>
</evidence>
<evidence type="ECO:0000256" key="1">
    <source>
        <dbReference type="ARBA" id="ARBA00023235"/>
    </source>
</evidence>
<dbReference type="Gene3D" id="3.30.429.10">
    <property type="entry name" value="Macrophage Migration Inhibitory Factor"/>
    <property type="match status" value="1"/>
</dbReference>
<organism evidence="3 4">
    <name type="scientific">Kitasatospora viridis</name>
    <dbReference type="NCBI Taxonomy" id="281105"/>
    <lineage>
        <taxon>Bacteria</taxon>
        <taxon>Bacillati</taxon>
        <taxon>Actinomycetota</taxon>
        <taxon>Actinomycetes</taxon>
        <taxon>Kitasatosporales</taxon>
        <taxon>Streptomycetaceae</taxon>
        <taxon>Kitasatospora</taxon>
    </lineage>
</organism>
<dbReference type="InterPro" id="IPR004370">
    <property type="entry name" value="4-OT-like_dom"/>
</dbReference>
<keyword evidence="4" id="KW-1185">Reference proteome</keyword>
<keyword evidence="3" id="KW-0670">Pyruvate</keyword>
<dbReference type="AlphaFoldDB" id="A0A561T5Z2"/>
<dbReference type="GO" id="GO:0016853">
    <property type="term" value="F:isomerase activity"/>
    <property type="evidence" value="ECO:0007669"/>
    <property type="project" value="UniProtKB-KW"/>
</dbReference>
<dbReference type="SUPFAM" id="SSF55331">
    <property type="entry name" value="Tautomerase/MIF"/>
    <property type="match status" value="1"/>
</dbReference>
<dbReference type="PANTHER" id="PTHR38460">
    <property type="entry name" value="TAUTOMERASE YOLI-RELATED"/>
    <property type="match status" value="1"/>
</dbReference>